<evidence type="ECO:0000313" key="2">
    <source>
        <dbReference type="EMBL" id="RVU89231.1"/>
    </source>
</evidence>
<dbReference type="Pfam" id="PF03572">
    <property type="entry name" value="Peptidase_S41"/>
    <property type="match status" value="1"/>
</dbReference>
<evidence type="ECO:0000259" key="1">
    <source>
        <dbReference type="SMART" id="SM00245"/>
    </source>
</evidence>
<dbReference type="SUPFAM" id="SSF52096">
    <property type="entry name" value="ClpP/crotonase"/>
    <property type="match status" value="1"/>
</dbReference>
<accession>A0AA94JPW2</accession>
<dbReference type="EMBL" id="RWGX01000003">
    <property type="protein sequence ID" value="RVU89231.1"/>
    <property type="molecule type" value="Genomic_DNA"/>
</dbReference>
<dbReference type="InterPro" id="IPR005151">
    <property type="entry name" value="Tail-specific_protease"/>
</dbReference>
<gene>
    <name evidence="2" type="ORF">EJB19_03630</name>
</gene>
<dbReference type="RefSeq" id="WP_127821791.1">
    <property type="nucleotide sequence ID" value="NZ_RWGX02000014.1"/>
</dbReference>
<organism evidence="2">
    <name type="scientific">Flavobacterium columnare</name>
    <dbReference type="NCBI Taxonomy" id="996"/>
    <lineage>
        <taxon>Bacteria</taxon>
        <taxon>Pseudomonadati</taxon>
        <taxon>Bacteroidota</taxon>
        <taxon>Flavobacteriia</taxon>
        <taxon>Flavobacteriales</taxon>
        <taxon>Flavobacteriaceae</taxon>
        <taxon>Flavobacterium</taxon>
    </lineage>
</organism>
<dbReference type="GO" id="GO:0006508">
    <property type="term" value="P:proteolysis"/>
    <property type="evidence" value="ECO:0007669"/>
    <property type="project" value="InterPro"/>
</dbReference>
<feature type="domain" description="Tail specific protease" evidence="1">
    <location>
        <begin position="103"/>
        <end position="304"/>
    </location>
</feature>
<dbReference type="CDD" id="cd07563">
    <property type="entry name" value="Peptidase_S41_IRBP"/>
    <property type="match status" value="1"/>
</dbReference>
<dbReference type="Gene3D" id="3.90.226.10">
    <property type="entry name" value="2-enoyl-CoA Hydratase, Chain A, domain 1"/>
    <property type="match status" value="1"/>
</dbReference>
<dbReference type="AlphaFoldDB" id="A0AA94JPW2"/>
<dbReference type="SMART" id="SM00245">
    <property type="entry name" value="TSPc"/>
    <property type="match status" value="1"/>
</dbReference>
<protein>
    <recommendedName>
        <fullName evidence="1">Tail specific protease domain-containing protein</fullName>
    </recommendedName>
</protein>
<dbReference type="PANTHER" id="PTHR11261">
    <property type="entry name" value="INTERPHOTORECEPTOR RETINOID-BINDING PROTEIN"/>
    <property type="match status" value="1"/>
</dbReference>
<reference evidence="2" key="1">
    <citation type="submission" date="2018-12" db="EMBL/GenBank/DDBJ databases">
        <title>Draft genome sequence of Flaovobacterium columnare BGFS27 isolated from channel catfish in Alabama.</title>
        <authorList>
            <person name="Cai W."/>
            <person name="Arias C."/>
        </authorList>
    </citation>
    <scope>NUCLEOTIDE SEQUENCE [LARGE SCALE GENOMIC DNA]</scope>
    <source>
        <strain evidence="2">BGFS27</strain>
    </source>
</reference>
<name>A0AA94JPW2_9FLAO</name>
<dbReference type="Gene3D" id="3.30.750.44">
    <property type="match status" value="1"/>
</dbReference>
<sequence>MKKVFNLFLIYVVISFNSKTNAQDVTERNKQILEIADKIKEYYIFEDIANQLSKTLKSEINLKTFDSLPDVEFAKSLSTYLTKNGNDLHFNVLYRPRQEKEKKVVTEKEILKEYDAINKQWNYGFEKVIRLNGNIGYIEYTGFPEGNQAAQQILDATMSFVSNTNTLIIDLRNNQGGDGKMVELFLSYFFDKKIKLNEVYSRYNDKTTKSYTAKKVNGKKYLDKPVYILVNNKTISAAEAFAYNLQQNKIATIIGEKTYGAANPVKAFLIGNKYQVFIPVSLEKNAITNSNWEHIGIDADIKINSEKALIKAQILALENLLKSNTKTELTENEIKENILKLKRQL</sequence>
<dbReference type="InterPro" id="IPR029045">
    <property type="entry name" value="ClpP/crotonase-like_dom_sf"/>
</dbReference>
<dbReference type="PANTHER" id="PTHR11261:SF3">
    <property type="entry name" value="RETINOL-BINDING PROTEIN 3"/>
    <property type="match status" value="1"/>
</dbReference>
<comment type="caution">
    <text evidence="2">The sequence shown here is derived from an EMBL/GenBank/DDBJ whole genome shotgun (WGS) entry which is preliminary data.</text>
</comment>
<dbReference type="GO" id="GO:0008236">
    <property type="term" value="F:serine-type peptidase activity"/>
    <property type="evidence" value="ECO:0007669"/>
    <property type="project" value="InterPro"/>
</dbReference>
<proteinExistence type="predicted"/>